<dbReference type="PROSITE" id="PS50016">
    <property type="entry name" value="ZF_PHD_2"/>
    <property type="match status" value="1"/>
</dbReference>
<evidence type="ECO:0000313" key="10">
    <source>
        <dbReference type="EMBL" id="KAL2271761.1"/>
    </source>
</evidence>
<keyword evidence="3 5" id="KW-0863">Zinc-finger</keyword>
<feature type="compositionally biased region" description="Acidic residues" evidence="7">
    <location>
        <begin position="1003"/>
        <end position="1014"/>
    </location>
</feature>
<feature type="region of interest" description="Disordered" evidence="7">
    <location>
        <begin position="996"/>
        <end position="1386"/>
    </location>
</feature>
<evidence type="ECO:0000256" key="3">
    <source>
        <dbReference type="ARBA" id="ARBA00022771"/>
    </source>
</evidence>
<name>A0ABR4DNY6_9PEZI</name>
<gene>
    <name evidence="10" type="ORF">VTJ83DRAFT_1132</name>
</gene>
<feature type="compositionally biased region" description="Low complexity" evidence="7">
    <location>
        <begin position="1113"/>
        <end position="1130"/>
    </location>
</feature>
<feature type="compositionally biased region" description="Basic residues" evidence="7">
    <location>
        <begin position="1374"/>
        <end position="1386"/>
    </location>
</feature>
<dbReference type="Pfam" id="PF10513">
    <property type="entry name" value="EPL1"/>
    <property type="match status" value="1"/>
</dbReference>
<accession>A0ABR4DNY6</accession>
<dbReference type="PROSITE" id="PS51805">
    <property type="entry name" value="EPHD"/>
    <property type="match status" value="1"/>
</dbReference>
<feature type="compositionally biased region" description="Low complexity" evidence="7">
    <location>
        <begin position="76"/>
        <end position="96"/>
    </location>
</feature>
<evidence type="ECO:0000256" key="7">
    <source>
        <dbReference type="SAM" id="MobiDB-lite"/>
    </source>
</evidence>
<dbReference type="Proteomes" id="UP001600064">
    <property type="component" value="Unassembled WGS sequence"/>
</dbReference>
<dbReference type="Pfam" id="PF13831">
    <property type="entry name" value="PHD_2"/>
    <property type="match status" value="1"/>
</dbReference>
<evidence type="ECO:0000256" key="5">
    <source>
        <dbReference type="PROSITE-ProRule" id="PRU00146"/>
    </source>
</evidence>
<dbReference type="Pfam" id="PF13832">
    <property type="entry name" value="zf-HC5HC2H_2"/>
    <property type="match status" value="1"/>
</dbReference>
<evidence type="ECO:0000256" key="2">
    <source>
        <dbReference type="ARBA" id="ARBA00022737"/>
    </source>
</evidence>
<keyword evidence="2" id="KW-0677">Repeat</keyword>
<evidence type="ECO:0000313" key="11">
    <source>
        <dbReference type="Proteomes" id="UP001600064"/>
    </source>
</evidence>
<feature type="compositionally biased region" description="Acidic residues" evidence="7">
    <location>
        <begin position="1172"/>
        <end position="1187"/>
    </location>
</feature>
<feature type="compositionally biased region" description="Basic and acidic residues" evidence="7">
    <location>
        <begin position="1198"/>
        <end position="1209"/>
    </location>
</feature>
<dbReference type="GeneID" id="98121902"/>
<dbReference type="InterPro" id="IPR001965">
    <property type="entry name" value="Znf_PHD"/>
</dbReference>
<proteinExistence type="predicted"/>
<feature type="domain" description="PHD-type" evidence="9">
    <location>
        <begin position="491"/>
        <end position="610"/>
    </location>
</feature>
<keyword evidence="4" id="KW-0862">Zinc</keyword>
<protein>
    <submittedName>
        <fullName evidence="10">Uncharacterized protein</fullName>
    </submittedName>
</protein>
<dbReference type="EMBL" id="JAZGUE010000001">
    <property type="protein sequence ID" value="KAL2271761.1"/>
    <property type="molecule type" value="Genomic_DNA"/>
</dbReference>
<evidence type="ECO:0000256" key="4">
    <source>
        <dbReference type="ARBA" id="ARBA00022833"/>
    </source>
</evidence>
<reference evidence="10 11" key="1">
    <citation type="journal article" date="2024" name="Commun. Biol.">
        <title>Comparative genomic analysis of thermophilic fungi reveals convergent evolutionary adaptations and gene losses.</title>
        <authorList>
            <person name="Steindorff A.S."/>
            <person name="Aguilar-Pontes M.V."/>
            <person name="Robinson A.J."/>
            <person name="Andreopoulos B."/>
            <person name="LaButti K."/>
            <person name="Kuo A."/>
            <person name="Mondo S."/>
            <person name="Riley R."/>
            <person name="Otillar R."/>
            <person name="Haridas S."/>
            <person name="Lipzen A."/>
            <person name="Grimwood J."/>
            <person name="Schmutz J."/>
            <person name="Clum A."/>
            <person name="Reid I.D."/>
            <person name="Moisan M.C."/>
            <person name="Butler G."/>
            <person name="Nguyen T.T.M."/>
            <person name="Dewar K."/>
            <person name="Conant G."/>
            <person name="Drula E."/>
            <person name="Henrissat B."/>
            <person name="Hansel C."/>
            <person name="Singer S."/>
            <person name="Hutchinson M.I."/>
            <person name="de Vries R.P."/>
            <person name="Natvig D.O."/>
            <person name="Powell A.J."/>
            <person name="Tsang A."/>
            <person name="Grigoriev I.V."/>
        </authorList>
    </citation>
    <scope>NUCLEOTIDE SEQUENCE [LARGE SCALE GENOMIC DNA]</scope>
    <source>
        <strain evidence="10 11">ATCC 22073</strain>
    </source>
</reference>
<feature type="region of interest" description="Disordered" evidence="7">
    <location>
        <begin position="881"/>
        <end position="901"/>
    </location>
</feature>
<dbReference type="InterPro" id="IPR050701">
    <property type="entry name" value="Histone_Mod_Regulator"/>
</dbReference>
<keyword evidence="1" id="KW-0479">Metal-binding</keyword>
<dbReference type="Gene3D" id="3.30.40.10">
    <property type="entry name" value="Zinc/RING finger domain, C3HC4 (zinc finger)"/>
    <property type="match status" value="2"/>
</dbReference>
<feature type="compositionally biased region" description="Acidic residues" evidence="7">
    <location>
        <begin position="1291"/>
        <end position="1303"/>
    </location>
</feature>
<dbReference type="InterPro" id="IPR019787">
    <property type="entry name" value="Znf_PHD-finger"/>
</dbReference>
<dbReference type="CDD" id="cd15670">
    <property type="entry name" value="ePHD_BRPF"/>
    <property type="match status" value="1"/>
</dbReference>
<evidence type="ECO:0000256" key="1">
    <source>
        <dbReference type="ARBA" id="ARBA00022723"/>
    </source>
</evidence>
<organism evidence="10 11">
    <name type="scientific">Remersonia thermophila</name>
    <dbReference type="NCBI Taxonomy" id="72144"/>
    <lineage>
        <taxon>Eukaryota</taxon>
        <taxon>Fungi</taxon>
        <taxon>Dikarya</taxon>
        <taxon>Ascomycota</taxon>
        <taxon>Pezizomycotina</taxon>
        <taxon>Sordariomycetes</taxon>
        <taxon>Sordariomycetidae</taxon>
        <taxon>Sordariales</taxon>
        <taxon>Sordariales incertae sedis</taxon>
        <taxon>Remersonia</taxon>
    </lineage>
</organism>
<dbReference type="InterPro" id="IPR019542">
    <property type="entry name" value="Enhancer_polycomb-like_N"/>
</dbReference>
<feature type="domain" description="PHD-type" evidence="8">
    <location>
        <begin position="437"/>
        <end position="487"/>
    </location>
</feature>
<feature type="region of interest" description="Disordered" evidence="7">
    <location>
        <begin position="208"/>
        <end position="233"/>
    </location>
</feature>
<feature type="compositionally biased region" description="Basic and acidic residues" evidence="7">
    <location>
        <begin position="97"/>
        <end position="117"/>
    </location>
</feature>
<dbReference type="PANTHER" id="PTHR13793:SF107">
    <property type="entry name" value="BROMODOMAIN-CONTAINING PROTEIN HOMOLOG"/>
    <property type="match status" value="1"/>
</dbReference>
<keyword evidence="11" id="KW-1185">Reference proteome</keyword>
<dbReference type="RefSeq" id="XP_070870485.1">
    <property type="nucleotide sequence ID" value="XM_071007258.1"/>
</dbReference>
<feature type="region of interest" description="Disordered" evidence="7">
    <location>
        <begin position="1"/>
        <end position="120"/>
    </location>
</feature>
<dbReference type="InterPro" id="IPR011011">
    <property type="entry name" value="Znf_FYVE_PHD"/>
</dbReference>
<sequence length="1386" mass="150418">MAPAPSTPRRTARGRPRGRPKGAGSASASRSKRSIPDGPATEPPPKKRRYIPGGPGGGGRFVDEDGVEIPTSALGPSAASRSRASASRRQASPSAQPRRERSTRIRTAVNRDDRDDMQYSSAAAVAAAVVQSEGYKPREERGWEEFHPNLDIEATFMVYTADEVDGIAKAAPSTPAVQAAPAVSLPDGAGTPTKETNPGAASCAIETPSGHGKHALTPGAPGSVAAETPSRRRIGRPARESFSLYATRSLELSAPALKVPKVLPITGQSSRERLDLKQPQYRRTNRIALFESSQARYVDKSMMNVGYQESDQFIRPERDLIKATDANMEEEIEHAGAARLDGDGPPHPAGAVGRVEYDMDEQDDMWLEKLNAQRKAADLEPIAREIFEITITKIEKEWHALEKRIPKPNPKPPQTQRPRSSSAAAVNGEPLPGEEQDSKCAICDDGDCENTNAIVFCDGCDLAVHQECYGVPFIPEGQWLCRKCQLIGRGIPTCIFCPNTDGAFKQTNSSKWAHLLCAMWIPEVSLGNHTFMEPVMEVEKVPKTRWRLTCYICNQRMGACIQCSNKNCYQAFHVTCARRCRLYLKMKNSQGVLAVLDGTLPPKAFCDKHCPPDYAEEHRVAEATKDAKRFYKRTMKNRIWADSQASALQLAATHRNALTEHPPDESQITGAKVSAVLGDKKTGGQPPKNVWKLPSGAPIIPQAVYDLVESALARFTIRKRKDFVSEACKYWTLKREARRGAALLKRLQLQMETFTSMELTRRNFAAMGPSGKARLERRIEFCRGLVDELQQLKELCELIEQREALKLEMAELEADFVDTCYFPIYKEIRPVLERAASLDKNVFKKGFEPLFERMDRRYYVTVLPFVRDLCQAINDGINSPLVRTGKEPDTEPVGASPSKSNNYNEVAARRRLGKRILKLIQPQLEAALKAEAEICRTPYEPLHQELEGMIEASVEVRQAAPSASITVSGGGHDAASGQERRDVDMADAPAEGQIIVADHSVSDEDAEGEPDDMAMDGVNPGGDNIEVSCFAQPTPKPDGVFTSADASHHRKETTPNPSDSPAKPSNSPPSLPGASYAQPDPVGNDKLPHANQSTDPLTPPQSNTGSTSGPSFTAAATNPGPTIPIITTTATEDDPSAEAAADSPADRNDFLTSGGIPWYLVSFDPYGTTAVEVDDEEDEVEDEEEEGGNGREGSQQQEDEKKGGGEDSKQQSQQKLQWPNGRQALRSLSEELTDMDDEALRDLEFDVDEEMTITIPTGGGDGGEADEGEEGEEEEEEEEEAAAAAAAAAVADEEAEEDAAAEDEQTKANQQPTGAGGGASARDRRAATRTSSAASAPNGVGSRKLQVVVAGGGGSPRKRTRSEVAAAAAAGQRSLRRGVRSSARKK</sequence>
<keyword evidence="6" id="KW-0175">Coiled coil</keyword>
<feature type="compositionally biased region" description="Basic residues" evidence="7">
    <location>
        <begin position="10"/>
        <end position="20"/>
    </location>
</feature>
<comment type="caution">
    <text evidence="10">The sequence shown here is derived from an EMBL/GenBank/DDBJ whole genome shotgun (WGS) entry which is preliminary data.</text>
</comment>
<dbReference type="InterPro" id="IPR019786">
    <property type="entry name" value="Zinc_finger_PHD-type_CS"/>
</dbReference>
<dbReference type="PROSITE" id="PS01359">
    <property type="entry name" value="ZF_PHD_1"/>
    <property type="match status" value="1"/>
</dbReference>
<feature type="compositionally biased region" description="Polar residues" evidence="7">
    <location>
        <begin position="1054"/>
        <end position="1065"/>
    </location>
</feature>
<dbReference type="CDD" id="cd15492">
    <property type="entry name" value="PHD_BRPF_JADE_like"/>
    <property type="match status" value="1"/>
</dbReference>
<evidence type="ECO:0000259" key="8">
    <source>
        <dbReference type="PROSITE" id="PS50016"/>
    </source>
</evidence>
<dbReference type="InterPro" id="IPR034732">
    <property type="entry name" value="EPHD"/>
</dbReference>
<feature type="region of interest" description="Disordered" evidence="7">
    <location>
        <begin position="402"/>
        <end position="436"/>
    </location>
</feature>
<dbReference type="SMART" id="SM00249">
    <property type="entry name" value="PHD"/>
    <property type="match status" value="2"/>
</dbReference>
<dbReference type="InterPro" id="IPR013083">
    <property type="entry name" value="Znf_RING/FYVE/PHD"/>
</dbReference>
<feature type="compositionally biased region" description="Acidic residues" evidence="7">
    <location>
        <begin position="1263"/>
        <end position="1281"/>
    </location>
</feature>
<dbReference type="PANTHER" id="PTHR13793">
    <property type="entry name" value="PHD FINGER PROTEINS"/>
    <property type="match status" value="1"/>
</dbReference>
<dbReference type="SUPFAM" id="SSF57903">
    <property type="entry name" value="FYVE/PHD zinc finger"/>
    <property type="match status" value="1"/>
</dbReference>
<evidence type="ECO:0000259" key="9">
    <source>
        <dbReference type="PROSITE" id="PS51805"/>
    </source>
</evidence>
<feature type="compositionally biased region" description="Polar residues" evidence="7">
    <location>
        <begin position="1090"/>
        <end position="1111"/>
    </location>
</feature>
<feature type="coiled-coil region" evidence="6">
    <location>
        <begin position="772"/>
        <end position="815"/>
    </location>
</feature>
<evidence type="ECO:0000256" key="6">
    <source>
        <dbReference type="SAM" id="Coils"/>
    </source>
</evidence>